<sequence length="260" mass="30496">MEVQNCAYTSPNVYNSDSNYGKINITSVIMCFLIIYSTALSIVLSVKQLIQIIKEEELLNEEEKKEEKEEEEEEVIKEEEKETKEEDYETDETYEHEEEDEEEILLANYHAKERALALQEIYKERLQALIEKRASIIMNLANFSGFGKKFVLKNGDLRPAALFYRQLTKYQECTRLASEELVTYYKPNDVLLTIIEENIYKSMINDLELVDKEIVICAKKVGMFEANSDLVKDLPNYIEPEQRYYDTIYKTIITFDSSLM</sequence>
<keyword evidence="2" id="KW-0812">Transmembrane</keyword>
<keyword evidence="2" id="KW-0472">Membrane</keyword>
<accession>A0A6C0KRL5</accession>
<keyword evidence="2" id="KW-1133">Transmembrane helix</keyword>
<feature type="compositionally biased region" description="Acidic residues" evidence="1">
    <location>
        <begin position="85"/>
        <end position="100"/>
    </location>
</feature>
<evidence type="ECO:0000256" key="1">
    <source>
        <dbReference type="SAM" id="MobiDB-lite"/>
    </source>
</evidence>
<evidence type="ECO:0000256" key="2">
    <source>
        <dbReference type="SAM" id="Phobius"/>
    </source>
</evidence>
<dbReference type="EMBL" id="MN740957">
    <property type="protein sequence ID" value="QHU19903.1"/>
    <property type="molecule type" value="Genomic_DNA"/>
</dbReference>
<protein>
    <submittedName>
        <fullName evidence="3">Uncharacterized protein</fullName>
    </submittedName>
</protein>
<feature type="region of interest" description="Disordered" evidence="1">
    <location>
        <begin position="61"/>
        <end position="100"/>
    </location>
</feature>
<dbReference type="AlphaFoldDB" id="A0A6C0KRL5"/>
<reference evidence="3" key="1">
    <citation type="journal article" date="2020" name="Nature">
        <title>Giant virus diversity and host interactions through global metagenomics.</title>
        <authorList>
            <person name="Schulz F."/>
            <person name="Roux S."/>
            <person name="Paez-Espino D."/>
            <person name="Jungbluth S."/>
            <person name="Walsh D.A."/>
            <person name="Denef V.J."/>
            <person name="McMahon K.D."/>
            <person name="Konstantinidis K.T."/>
            <person name="Eloe-Fadrosh E.A."/>
            <person name="Kyrpides N.C."/>
            <person name="Woyke T."/>
        </authorList>
    </citation>
    <scope>NUCLEOTIDE SEQUENCE</scope>
    <source>
        <strain evidence="3">GVMAG-S-3300013014-113</strain>
    </source>
</reference>
<proteinExistence type="predicted"/>
<evidence type="ECO:0000313" key="3">
    <source>
        <dbReference type="EMBL" id="QHU19903.1"/>
    </source>
</evidence>
<feature type="compositionally biased region" description="Acidic residues" evidence="1">
    <location>
        <begin position="68"/>
        <end position="77"/>
    </location>
</feature>
<name>A0A6C0KRL5_9ZZZZ</name>
<feature type="transmembrane region" description="Helical" evidence="2">
    <location>
        <begin position="23"/>
        <end position="44"/>
    </location>
</feature>
<organism evidence="3">
    <name type="scientific">viral metagenome</name>
    <dbReference type="NCBI Taxonomy" id="1070528"/>
    <lineage>
        <taxon>unclassified sequences</taxon>
        <taxon>metagenomes</taxon>
        <taxon>organismal metagenomes</taxon>
    </lineage>
</organism>